<organism evidence="3 4">
    <name type="scientific">Lates japonicus</name>
    <name type="common">Japanese lates</name>
    <dbReference type="NCBI Taxonomy" id="270547"/>
    <lineage>
        <taxon>Eukaryota</taxon>
        <taxon>Metazoa</taxon>
        <taxon>Chordata</taxon>
        <taxon>Craniata</taxon>
        <taxon>Vertebrata</taxon>
        <taxon>Euteleostomi</taxon>
        <taxon>Actinopterygii</taxon>
        <taxon>Neopterygii</taxon>
        <taxon>Teleostei</taxon>
        <taxon>Neoteleostei</taxon>
        <taxon>Acanthomorphata</taxon>
        <taxon>Carangaria</taxon>
        <taxon>Carangaria incertae sedis</taxon>
        <taxon>Centropomidae</taxon>
        <taxon>Lates</taxon>
    </lineage>
</organism>
<dbReference type="AlphaFoldDB" id="A0AAD3N8Z1"/>
<sequence length="147" mass="15663">MLKQVTGSPDSAVCVYCRSCLTKLLPLSDAITHKFTPNGPKTERLLLSAPSNFSCSVTTVVCVCVLLTGQVSPAELTCETLILLSTNLTARTLALLNQTFTISNSSGSYCDLSVDGIGTCWPRSAAGEVISRPCPEQFNGIHYNTTN</sequence>
<dbReference type="PROSITE" id="PS50227">
    <property type="entry name" value="G_PROTEIN_RECEP_F2_3"/>
    <property type="match status" value="1"/>
</dbReference>
<reference evidence="3" key="1">
    <citation type="submission" date="2022-08" db="EMBL/GenBank/DDBJ databases">
        <title>Genome sequencing of akame (Lates japonicus).</title>
        <authorList>
            <person name="Hashiguchi Y."/>
            <person name="Takahashi H."/>
        </authorList>
    </citation>
    <scope>NUCLEOTIDE SEQUENCE</scope>
    <source>
        <strain evidence="3">Kochi</strain>
    </source>
</reference>
<dbReference type="InterPro" id="IPR001879">
    <property type="entry name" value="GPCR_2_extracellular_dom"/>
</dbReference>
<evidence type="ECO:0000256" key="1">
    <source>
        <dbReference type="ARBA" id="ARBA00022729"/>
    </source>
</evidence>
<comment type="caution">
    <text evidence="3">The sequence shown here is derived from an EMBL/GenBank/DDBJ whole genome shotgun (WGS) entry which is preliminary data.</text>
</comment>
<dbReference type="EMBL" id="BRZM01000133">
    <property type="protein sequence ID" value="GLD68396.1"/>
    <property type="molecule type" value="Genomic_DNA"/>
</dbReference>
<evidence type="ECO:0000313" key="4">
    <source>
        <dbReference type="Proteomes" id="UP001279410"/>
    </source>
</evidence>
<feature type="domain" description="G-protein coupled receptors family 2 profile 1" evidence="2">
    <location>
        <begin position="77"/>
        <end position="147"/>
    </location>
</feature>
<accession>A0AAD3N8Z1</accession>
<name>A0AAD3N8Z1_LATJO</name>
<keyword evidence="3" id="KW-0675">Receptor</keyword>
<dbReference type="PRINTS" id="PR01279">
    <property type="entry name" value="CRFRECEPTOR"/>
</dbReference>
<proteinExistence type="predicted"/>
<dbReference type="Gene3D" id="4.10.1240.10">
    <property type="entry name" value="GPCR, family 2, extracellular hormone receptor domain"/>
    <property type="match status" value="1"/>
</dbReference>
<dbReference type="Proteomes" id="UP001279410">
    <property type="component" value="Unassembled WGS sequence"/>
</dbReference>
<feature type="non-terminal residue" evidence="3">
    <location>
        <position position="147"/>
    </location>
</feature>
<dbReference type="GO" id="GO:0016020">
    <property type="term" value="C:membrane"/>
    <property type="evidence" value="ECO:0007669"/>
    <property type="project" value="InterPro"/>
</dbReference>
<protein>
    <submittedName>
        <fullName evidence="3">Corticotropin-releasing factor receptor 1-like isoform X1</fullName>
    </submittedName>
</protein>
<dbReference type="InterPro" id="IPR017983">
    <property type="entry name" value="GPCR_2_secretin-like_CS"/>
</dbReference>
<keyword evidence="4" id="KW-1185">Reference proteome</keyword>
<evidence type="ECO:0000313" key="3">
    <source>
        <dbReference type="EMBL" id="GLD68396.1"/>
    </source>
</evidence>
<dbReference type="InterPro" id="IPR036445">
    <property type="entry name" value="GPCR_2_extracell_dom_sf"/>
</dbReference>
<dbReference type="SUPFAM" id="SSF111418">
    <property type="entry name" value="Hormone receptor domain"/>
    <property type="match status" value="1"/>
</dbReference>
<gene>
    <name evidence="3" type="ORF">AKAME5_001970900</name>
</gene>
<dbReference type="PROSITE" id="PS00649">
    <property type="entry name" value="G_PROTEIN_RECEP_F2_1"/>
    <property type="match status" value="1"/>
</dbReference>
<evidence type="ECO:0000259" key="2">
    <source>
        <dbReference type="PROSITE" id="PS50227"/>
    </source>
</evidence>
<dbReference type="GO" id="GO:0004930">
    <property type="term" value="F:G protein-coupled receptor activity"/>
    <property type="evidence" value="ECO:0007669"/>
    <property type="project" value="InterPro"/>
</dbReference>
<dbReference type="Pfam" id="PF02793">
    <property type="entry name" value="HRM"/>
    <property type="match status" value="1"/>
</dbReference>
<dbReference type="InterPro" id="IPR003051">
    <property type="entry name" value="GPCR_2_CRF_rcpt"/>
</dbReference>
<keyword evidence="1" id="KW-0732">Signal</keyword>